<evidence type="ECO:0000313" key="1">
    <source>
        <dbReference type="EMBL" id="TAA75403.1"/>
    </source>
</evidence>
<dbReference type="InterPro" id="IPR036597">
    <property type="entry name" value="Fido-like_dom_sf"/>
</dbReference>
<proteinExistence type="predicted"/>
<reference evidence="1" key="1">
    <citation type="submission" date="2017-07" db="EMBL/GenBank/DDBJ databases">
        <title>The cable genome - Insights into the physiology and evolution of filamentous bacteria capable of sulfide oxidation via long distance electron transfer.</title>
        <authorList>
            <person name="Thorup C."/>
            <person name="Bjerg J.T."/>
            <person name="Schreiber L."/>
            <person name="Nielsen L.P."/>
            <person name="Kjeldsen K.U."/>
            <person name="Boesen T."/>
            <person name="Boggild A."/>
            <person name="Meysman F."/>
            <person name="Geelhoed J."/>
            <person name="Schramm A."/>
        </authorList>
    </citation>
    <scope>NUCLEOTIDE SEQUENCE [LARGE SCALE GENOMIC DNA]</scope>
    <source>
        <strain evidence="1">GS</strain>
    </source>
</reference>
<dbReference type="AlphaFoldDB" id="A0A521G362"/>
<comment type="caution">
    <text evidence="1">The sequence shown here is derived from an EMBL/GenBank/DDBJ whole genome shotgun (WGS) entry which is preliminary data.</text>
</comment>
<sequence length="131" mass="14668">MPALFTHFDLKIPEPTFASPLTDLIIELDHLRKKQIGGTTPPRIFFQLKKIFHLLESIGSARIEGNNTTIAEYVEHKIQPEANGRGSESITEIENAEAAMNFIDQVIDENAVIDKSIIFELHKRTVNGLSA</sequence>
<dbReference type="Proteomes" id="UP000316238">
    <property type="component" value="Unassembled WGS sequence"/>
</dbReference>
<evidence type="ECO:0000313" key="2">
    <source>
        <dbReference type="Proteomes" id="UP000316238"/>
    </source>
</evidence>
<gene>
    <name evidence="1" type="ORF">CDV28_10750</name>
</gene>
<keyword evidence="2" id="KW-1185">Reference proteome</keyword>
<dbReference type="EMBL" id="NQJD01000007">
    <property type="protein sequence ID" value="TAA75403.1"/>
    <property type="molecule type" value="Genomic_DNA"/>
</dbReference>
<dbReference type="Gene3D" id="1.10.3290.10">
    <property type="entry name" value="Fido-like domain"/>
    <property type="match status" value="1"/>
</dbReference>
<evidence type="ECO:0008006" key="3">
    <source>
        <dbReference type="Google" id="ProtNLM"/>
    </source>
</evidence>
<organism evidence="1 2">
    <name type="scientific">Candidatus Electronema aureum</name>
    <dbReference type="NCBI Taxonomy" id="2005002"/>
    <lineage>
        <taxon>Bacteria</taxon>
        <taxon>Pseudomonadati</taxon>
        <taxon>Thermodesulfobacteriota</taxon>
        <taxon>Desulfobulbia</taxon>
        <taxon>Desulfobulbales</taxon>
        <taxon>Desulfobulbaceae</taxon>
        <taxon>Candidatus Electronema</taxon>
    </lineage>
</organism>
<protein>
    <recommendedName>
        <fullName evidence="3">Fic/DOC family N-terminal</fullName>
    </recommendedName>
</protein>
<accession>A0A521G362</accession>
<name>A0A521G362_9BACT</name>